<reference evidence="1 2" key="2">
    <citation type="journal article" date="2011" name="J. Bacteriol.">
        <title>Genomes of three methylotrophs from a single niche uncover genetic and metabolic divergence of Methylophilaceae.</title>
        <authorList>
            <person name="Lapidus A."/>
            <person name="Clum A."/>
            <person name="Labutti K."/>
            <person name="Kaluzhnaya M.G."/>
            <person name="Lim S."/>
            <person name="Beck D.A."/>
            <person name="Glavina Del Rio T."/>
            <person name="Nolan M."/>
            <person name="Mavromatis K."/>
            <person name="Huntemann M."/>
            <person name="Lucas S."/>
            <person name="Lidstrom M.E."/>
            <person name="Ivanova N."/>
            <person name="Chistoserdova L."/>
        </authorList>
    </citation>
    <scope>NUCLEOTIDE SEQUENCE [LARGE SCALE GENOMIC DNA]</scope>
    <source>
        <strain evidence="1 2">301</strain>
    </source>
</reference>
<reference evidence="2" key="1">
    <citation type="submission" date="2010-05" db="EMBL/GenBank/DDBJ databases">
        <title>Complete sequence of Methylotenera sp. 301.</title>
        <authorList>
            <person name="Lucas S."/>
            <person name="Copeland A."/>
            <person name="Lapidus A."/>
            <person name="Cheng J.-F."/>
            <person name="Bruce D."/>
            <person name="Goodwin L."/>
            <person name="Pitluck S."/>
            <person name="Clum A."/>
            <person name="Land M."/>
            <person name="Hauser L."/>
            <person name="Kyrpides N."/>
            <person name="Ivanova N."/>
            <person name="Chistoservova L."/>
            <person name="Kalyuzhnaya M."/>
            <person name="Woyke T."/>
        </authorList>
    </citation>
    <scope>NUCLEOTIDE SEQUENCE [LARGE SCALE GENOMIC DNA]</scope>
    <source>
        <strain evidence="2">301</strain>
    </source>
</reference>
<name>D7DLE1_METV0</name>
<accession>D7DLE1</accession>
<dbReference type="KEGG" id="meh:M301_2247"/>
<sequence>MKQALCQIQVGNFCEIFTKFRLIVANFHHAYESIRCSQLKNTKIFTQYNYTFM</sequence>
<organism evidence="1 2">
    <name type="scientific">Methylotenera versatilis (strain 301)</name>
    <dbReference type="NCBI Taxonomy" id="666681"/>
    <lineage>
        <taxon>Bacteria</taxon>
        <taxon>Pseudomonadati</taxon>
        <taxon>Pseudomonadota</taxon>
        <taxon>Betaproteobacteria</taxon>
        <taxon>Nitrosomonadales</taxon>
        <taxon>Methylophilaceae</taxon>
        <taxon>Methylotenera</taxon>
    </lineage>
</organism>
<evidence type="ECO:0000313" key="1">
    <source>
        <dbReference type="EMBL" id="ADI30612.1"/>
    </source>
</evidence>
<dbReference type="EMBL" id="CP002056">
    <property type="protein sequence ID" value="ADI30612.1"/>
    <property type="molecule type" value="Genomic_DNA"/>
</dbReference>
<evidence type="ECO:0000313" key="2">
    <source>
        <dbReference type="Proteomes" id="UP000000383"/>
    </source>
</evidence>
<dbReference type="STRING" id="666681.M301_2247"/>
<proteinExistence type="predicted"/>
<dbReference type="AlphaFoldDB" id="D7DLE1"/>
<dbReference type="HOGENOM" id="CLU_3063382_0_0_4"/>
<protein>
    <submittedName>
        <fullName evidence="1">Uncharacterized protein</fullName>
    </submittedName>
</protein>
<keyword evidence="2" id="KW-1185">Reference proteome</keyword>
<dbReference type="Proteomes" id="UP000000383">
    <property type="component" value="Chromosome"/>
</dbReference>
<gene>
    <name evidence="1" type="ordered locus">M301_2247</name>
</gene>